<protein>
    <submittedName>
        <fullName evidence="7">Uncharacterized protein</fullName>
    </submittedName>
</protein>
<reference evidence="6" key="2">
    <citation type="submission" date="2018-05" db="EMBL/GenBank/DDBJ databases">
        <title>Effector identification in a new, highly contiguous assembly of the strawberry crown rot pathogen Phytophthora cactorum.</title>
        <authorList>
            <person name="Armitage A.D."/>
            <person name="Nellist C.F."/>
            <person name="Bates H."/>
            <person name="Vickerstaff R.J."/>
            <person name="Harrison R.J."/>
        </authorList>
    </citation>
    <scope>NUCLEOTIDE SEQUENCE</scope>
    <source>
        <strain evidence="2">15-7</strain>
        <strain evidence="3">4032</strain>
        <strain evidence="4">4040</strain>
        <strain evidence="5">P415</strain>
        <strain evidence="6">P421</strain>
    </source>
</reference>
<dbReference type="EMBL" id="RCMG01000125">
    <property type="protein sequence ID" value="KAG2862552.1"/>
    <property type="molecule type" value="Genomic_DNA"/>
</dbReference>
<evidence type="ECO:0000313" key="6">
    <source>
        <dbReference type="EMBL" id="KAG3225275.1"/>
    </source>
</evidence>
<sequence length="92" mass="10232">MADVETPVPDFAGVHASLDALCASVDCVEELQTLHQNHAILQRAYQAARQREADLDRQLADAADAASQFVLYCQHRYDLVRHRLETSQVALA</sequence>
<evidence type="ECO:0000313" key="8">
    <source>
        <dbReference type="Proteomes" id="UP000251314"/>
    </source>
</evidence>
<evidence type="ECO:0000256" key="1">
    <source>
        <dbReference type="SAM" id="Coils"/>
    </source>
</evidence>
<keyword evidence="1" id="KW-0175">Coiled coil</keyword>
<name>A0A329SUE2_9STRA</name>
<dbReference type="AlphaFoldDB" id="A0A329SUE2"/>
<dbReference type="Proteomes" id="UP000697107">
    <property type="component" value="Unassembled WGS sequence"/>
</dbReference>
<reference evidence="7 8" key="1">
    <citation type="submission" date="2018-01" db="EMBL/GenBank/DDBJ databases">
        <title>Draft genome of the strawberry crown rot pathogen Phytophthora cactorum.</title>
        <authorList>
            <person name="Armitage A.D."/>
            <person name="Lysoe E."/>
            <person name="Nellist C.F."/>
            <person name="Harrison R.J."/>
            <person name="Brurberg M.B."/>
        </authorList>
    </citation>
    <scope>NUCLEOTIDE SEQUENCE [LARGE SCALE GENOMIC DNA]</scope>
    <source>
        <strain evidence="7 8">10300</strain>
    </source>
</reference>
<dbReference type="Proteomes" id="UP000760860">
    <property type="component" value="Unassembled WGS sequence"/>
</dbReference>
<comment type="caution">
    <text evidence="7">The sequence shown here is derived from an EMBL/GenBank/DDBJ whole genome shotgun (WGS) entry which is preliminary data.</text>
</comment>
<feature type="coiled-coil region" evidence="1">
    <location>
        <begin position="31"/>
        <end position="65"/>
    </location>
</feature>
<accession>A0A329SUE2</accession>
<dbReference type="VEuPathDB" id="FungiDB:PC110_g4432"/>
<keyword evidence="8" id="KW-1185">Reference proteome</keyword>
<proteinExistence type="predicted"/>
<dbReference type="Proteomes" id="UP000735874">
    <property type="component" value="Unassembled WGS sequence"/>
</dbReference>
<dbReference type="EMBL" id="RCML01000081">
    <property type="protein sequence ID" value="KAG2992810.1"/>
    <property type="molecule type" value="Genomic_DNA"/>
</dbReference>
<gene>
    <name evidence="7" type="ORF">PC110_g4432</name>
    <name evidence="2" type="ORF">PC113_g6174</name>
    <name evidence="3" type="ORF">PC115_g5349</name>
    <name evidence="4" type="ORF">PC117_g5951</name>
    <name evidence="5" type="ORF">PC118_g4347</name>
    <name evidence="6" type="ORF">PC129_g4117</name>
</gene>
<dbReference type="EMBL" id="RCMK01000109">
    <property type="protein sequence ID" value="KAG2948515.1"/>
    <property type="molecule type" value="Genomic_DNA"/>
</dbReference>
<evidence type="ECO:0000313" key="4">
    <source>
        <dbReference type="EMBL" id="KAG2948515.1"/>
    </source>
</evidence>
<dbReference type="Proteomes" id="UP000736787">
    <property type="component" value="Unassembled WGS sequence"/>
</dbReference>
<evidence type="ECO:0000313" key="3">
    <source>
        <dbReference type="EMBL" id="KAG2933792.1"/>
    </source>
</evidence>
<evidence type="ECO:0000313" key="2">
    <source>
        <dbReference type="EMBL" id="KAG2862552.1"/>
    </source>
</evidence>
<dbReference type="EMBL" id="MJFZ01000068">
    <property type="protein sequence ID" value="RAW39378.1"/>
    <property type="molecule type" value="Genomic_DNA"/>
</dbReference>
<dbReference type="Proteomes" id="UP000251314">
    <property type="component" value="Unassembled WGS sequence"/>
</dbReference>
<dbReference type="EMBL" id="RCMV01000088">
    <property type="protein sequence ID" value="KAG3225275.1"/>
    <property type="molecule type" value="Genomic_DNA"/>
</dbReference>
<evidence type="ECO:0000313" key="5">
    <source>
        <dbReference type="EMBL" id="KAG2992810.1"/>
    </source>
</evidence>
<dbReference type="Proteomes" id="UP000774804">
    <property type="component" value="Unassembled WGS sequence"/>
</dbReference>
<organism evidence="7 8">
    <name type="scientific">Phytophthora cactorum</name>
    <dbReference type="NCBI Taxonomy" id="29920"/>
    <lineage>
        <taxon>Eukaryota</taxon>
        <taxon>Sar</taxon>
        <taxon>Stramenopiles</taxon>
        <taxon>Oomycota</taxon>
        <taxon>Peronosporomycetes</taxon>
        <taxon>Peronosporales</taxon>
        <taxon>Peronosporaceae</taxon>
        <taxon>Phytophthora</taxon>
    </lineage>
</organism>
<evidence type="ECO:0000313" key="7">
    <source>
        <dbReference type="EMBL" id="RAW39378.1"/>
    </source>
</evidence>
<dbReference type="OrthoDB" id="140144at2759"/>
<dbReference type="EMBL" id="RCMI01000111">
    <property type="protein sequence ID" value="KAG2933792.1"/>
    <property type="molecule type" value="Genomic_DNA"/>
</dbReference>